<dbReference type="OrthoDB" id="9781789at2"/>
<keyword evidence="7" id="KW-0963">Cytoplasm</keyword>
<dbReference type="KEGG" id="dor:Desor_3669"/>
<evidence type="ECO:0000256" key="5">
    <source>
        <dbReference type="ARBA" id="ARBA00022679"/>
    </source>
</evidence>
<keyword evidence="4 7" id="KW-0566">Pantothenate biosynthesis</keyword>
<dbReference type="InterPro" id="IPR003700">
    <property type="entry name" value="Pantoate_hydroxy_MeTrfase"/>
</dbReference>
<comment type="cofactor">
    <cofactor evidence="7 10">
        <name>Mg(2+)</name>
        <dbReference type="ChEBI" id="CHEBI:18420"/>
    </cofactor>
    <text evidence="7 10">Binds 1 Mg(2+) ion per subunit.</text>
</comment>
<comment type="subcellular location">
    <subcellularLocation>
        <location evidence="7">Cytoplasm</location>
    </subcellularLocation>
</comment>
<evidence type="ECO:0000256" key="4">
    <source>
        <dbReference type="ARBA" id="ARBA00022655"/>
    </source>
</evidence>
<dbReference type="SUPFAM" id="SSF51621">
    <property type="entry name" value="Phosphoenolpyruvate/pyruvate domain"/>
    <property type="match status" value="1"/>
</dbReference>
<feature type="binding site" evidence="7 9">
    <location>
        <position position="111"/>
    </location>
    <ligand>
        <name>3-methyl-2-oxobutanoate</name>
        <dbReference type="ChEBI" id="CHEBI:11851"/>
    </ligand>
</feature>
<feature type="binding site" evidence="7 10">
    <location>
        <position position="113"/>
    </location>
    <ligand>
        <name>Mg(2+)</name>
        <dbReference type="ChEBI" id="CHEBI:18420"/>
    </ligand>
</feature>
<dbReference type="GO" id="GO:0005737">
    <property type="term" value="C:cytoplasm"/>
    <property type="evidence" value="ECO:0007669"/>
    <property type="project" value="UniProtKB-SubCell"/>
</dbReference>
<dbReference type="UniPathway" id="UPA00028">
    <property type="reaction ID" value="UER00003"/>
</dbReference>
<dbReference type="InterPro" id="IPR040442">
    <property type="entry name" value="Pyrv_kinase-like_dom_sf"/>
</dbReference>
<dbReference type="PANTHER" id="PTHR20881:SF0">
    <property type="entry name" value="3-METHYL-2-OXOBUTANOATE HYDROXYMETHYLTRANSFERASE"/>
    <property type="match status" value="1"/>
</dbReference>
<dbReference type="GO" id="GO:0008168">
    <property type="term" value="F:methyltransferase activity"/>
    <property type="evidence" value="ECO:0007669"/>
    <property type="project" value="UniProtKB-KW"/>
</dbReference>
<feature type="binding site" evidence="7 10">
    <location>
        <position position="83"/>
    </location>
    <ligand>
        <name>Mg(2+)</name>
        <dbReference type="ChEBI" id="CHEBI:18420"/>
    </ligand>
</feature>
<evidence type="ECO:0000256" key="3">
    <source>
        <dbReference type="ARBA" id="ARBA00011424"/>
    </source>
</evidence>
<dbReference type="GO" id="GO:0000287">
    <property type="term" value="F:magnesium ion binding"/>
    <property type="evidence" value="ECO:0007669"/>
    <property type="project" value="TreeGrafter"/>
</dbReference>
<organism evidence="11 12">
    <name type="scientific">Desulfosporosinus orientis (strain ATCC 19365 / DSM 765 / NCIMB 8382 / VKM B-1628 / Singapore I)</name>
    <name type="common">Desulfotomaculum orientis</name>
    <dbReference type="NCBI Taxonomy" id="768706"/>
    <lineage>
        <taxon>Bacteria</taxon>
        <taxon>Bacillati</taxon>
        <taxon>Bacillota</taxon>
        <taxon>Clostridia</taxon>
        <taxon>Eubacteriales</taxon>
        <taxon>Desulfitobacteriaceae</taxon>
        <taxon>Desulfosporosinus</taxon>
    </lineage>
</organism>
<proteinExistence type="inferred from homology"/>
<keyword evidence="11" id="KW-0489">Methyltransferase</keyword>
<feature type="active site" description="Proton acceptor" evidence="7 8">
    <location>
        <position position="175"/>
    </location>
</feature>
<dbReference type="Gene3D" id="3.20.20.60">
    <property type="entry name" value="Phosphoenolpyruvate-binding domains"/>
    <property type="match status" value="1"/>
</dbReference>
<feature type="binding site" evidence="7 9">
    <location>
        <begin position="44"/>
        <end position="45"/>
    </location>
    <ligand>
        <name>3-methyl-2-oxobutanoate</name>
        <dbReference type="ChEBI" id="CHEBI:11851"/>
    </ligand>
</feature>
<evidence type="ECO:0000256" key="1">
    <source>
        <dbReference type="ARBA" id="ARBA00005033"/>
    </source>
</evidence>
<dbReference type="HAMAP" id="MF_00156">
    <property type="entry name" value="PanB"/>
    <property type="match status" value="1"/>
</dbReference>
<keyword evidence="7 10" id="KW-0479">Metal-binding</keyword>
<comment type="function">
    <text evidence="6 7">Catalyzes the reversible reaction in which hydroxymethyl group from 5,10-methylenetetrahydrofolate is transferred onto alpha-ketoisovalerate to form ketopantoate.</text>
</comment>
<dbReference type="GO" id="GO:0032259">
    <property type="term" value="P:methylation"/>
    <property type="evidence" value="ECO:0007669"/>
    <property type="project" value="UniProtKB-KW"/>
</dbReference>
<keyword evidence="7 10" id="KW-0460">Magnesium</keyword>
<dbReference type="NCBIfam" id="NF001452">
    <property type="entry name" value="PRK00311.1"/>
    <property type="match status" value="1"/>
</dbReference>
<dbReference type="PANTHER" id="PTHR20881">
    <property type="entry name" value="3-METHYL-2-OXOBUTANOATE HYDROXYMETHYLTRANSFERASE"/>
    <property type="match status" value="1"/>
</dbReference>
<sequence length="271" mass="30156">MKKTIELVMNMKKAGKRITMLTCYDYPTAVMQEKAGVDVIFVGDSVGTNMLGYESAVEVTMDDMLHHLKAVRRGVKDALLLADMPYRSYETDEIALQNARLFIQAGADAVKLEGREELVVEYLTKNNIDVVGHLGFTPQTHDKASVQGKTFEQAKELLESALSLEKAGIKLLVLEMVPEEVAGLISKQLKIPTIGIAAGRYCDGQVQVINDLLGMTQRKLVHVKEYADYKTSTFQAVKSYKDEVENGLFPEKNNVRIMDSGELQEFKALFG</sequence>
<reference evidence="11 12" key="2">
    <citation type="journal article" date="2012" name="J. Bacteriol.">
        <title>Complete genome sequences of Desulfosporosinus orientis DSM765T, Desulfosporosinus youngiae DSM17734T, Desulfosporosinus meridiei DSM13257T, and Desulfosporosinus acidiphilus DSM22704T.</title>
        <authorList>
            <person name="Pester M."/>
            <person name="Brambilla E."/>
            <person name="Alazard D."/>
            <person name="Rattei T."/>
            <person name="Weinmaier T."/>
            <person name="Han J."/>
            <person name="Lucas S."/>
            <person name="Lapidus A."/>
            <person name="Cheng J.F."/>
            <person name="Goodwin L."/>
            <person name="Pitluck S."/>
            <person name="Peters L."/>
            <person name="Ovchinnikova G."/>
            <person name="Teshima H."/>
            <person name="Detter J.C."/>
            <person name="Han C.S."/>
            <person name="Tapia R."/>
            <person name="Land M.L."/>
            <person name="Hauser L."/>
            <person name="Kyrpides N.C."/>
            <person name="Ivanova N.N."/>
            <person name="Pagani I."/>
            <person name="Huntmann M."/>
            <person name="Wei C.L."/>
            <person name="Davenport K.W."/>
            <person name="Daligault H."/>
            <person name="Chain P.S."/>
            <person name="Chen A."/>
            <person name="Mavromatis K."/>
            <person name="Markowitz V."/>
            <person name="Szeto E."/>
            <person name="Mikhailova N."/>
            <person name="Pati A."/>
            <person name="Wagner M."/>
            <person name="Woyke T."/>
            <person name="Ollivier B."/>
            <person name="Klenk H.P."/>
            <person name="Spring S."/>
            <person name="Loy A."/>
        </authorList>
    </citation>
    <scope>NUCLEOTIDE SEQUENCE [LARGE SCALE GENOMIC DNA]</scope>
    <source>
        <strain evidence="12">ATCC 19365 / DSM 765 / NCIMB 8382 / VKM B-1628</strain>
    </source>
</reference>
<dbReference type="CDD" id="cd06557">
    <property type="entry name" value="KPHMT-like"/>
    <property type="match status" value="1"/>
</dbReference>
<comment type="pathway">
    <text evidence="1 7">Cofactor biosynthesis; (R)-pantothenate biosynthesis; (R)-pantoate from 3-methyl-2-oxobutanoate: step 1/2.</text>
</comment>
<dbReference type="Pfam" id="PF02548">
    <property type="entry name" value="Pantoate_transf"/>
    <property type="match status" value="1"/>
</dbReference>
<dbReference type="Proteomes" id="UP000006346">
    <property type="component" value="Chromosome"/>
</dbReference>
<feature type="binding site" evidence="7 9">
    <location>
        <position position="83"/>
    </location>
    <ligand>
        <name>3-methyl-2-oxobutanoate</name>
        <dbReference type="ChEBI" id="CHEBI:11851"/>
    </ligand>
</feature>
<reference evidence="12" key="1">
    <citation type="submission" date="2011-11" db="EMBL/GenBank/DDBJ databases">
        <title>Complete sequence of Desulfosporosinus orientis DSM 765.</title>
        <authorList>
            <person name="Lucas S."/>
            <person name="Han J."/>
            <person name="Lapidus A."/>
            <person name="Cheng J.-F."/>
            <person name="Goodwin L."/>
            <person name="Pitluck S."/>
            <person name="Peters L."/>
            <person name="Ovchinnikova G."/>
            <person name="Teshima H."/>
            <person name="Detter J.C."/>
            <person name="Han C."/>
            <person name="Tapia R."/>
            <person name="Land M."/>
            <person name="Hauser L."/>
            <person name="Kyrpides N."/>
            <person name="Ivanova N."/>
            <person name="Pagani I."/>
            <person name="Pester M."/>
            <person name="Spring S."/>
            <person name="Ollivier B."/>
            <person name="Rattei T."/>
            <person name="Klenk H.-P."/>
            <person name="Wagner M."/>
            <person name="Loy A."/>
            <person name="Woyke T."/>
        </authorList>
    </citation>
    <scope>NUCLEOTIDE SEQUENCE [LARGE SCALE GENOMIC DNA]</scope>
    <source>
        <strain evidence="12">ATCC 19365 / DSM 765 / NCIMB 8382 / VKM B-1628</strain>
    </source>
</reference>
<dbReference type="GO" id="GO:0015940">
    <property type="term" value="P:pantothenate biosynthetic process"/>
    <property type="evidence" value="ECO:0007669"/>
    <property type="project" value="UniProtKB-UniRule"/>
</dbReference>
<evidence type="ECO:0000256" key="9">
    <source>
        <dbReference type="PIRSR" id="PIRSR000388-2"/>
    </source>
</evidence>
<dbReference type="HOGENOM" id="CLU_036645_1_0_9"/>
<accession>G7WIS2</accession>
<protein>
    <recommendedName>
        <fullName evidence="7">3-methyl-2-oxobutanoate hydroxymethyltransferase</fullName>
        <ecNumber evidence="7">2.1.2.11</ecNumber>
    </recommendedName>
    <alternativeName>
        <fullName evidence="7">Ketopantoate hydroxymethyltransferase</fullName>
        <shortName evidence="7">KPHMT</shortName>
    </alternativeName>
</protein>
<dbReference type="AlphaFoldDB" id="G7WIS2"/>
<name>G7WIS2_DESOD</name>
<dbReference type="STRING" id="768706.Desor_3669"/>
<dbReference type="EMBL" id="CP003108">
    <property type="protein sequence ID" value="AET69146.1"/>
    <property type="molecule type" value="Genomic_DNA"/>
</dbReference>
<dbReference type="NCBIfam" id="TIGR00222">
    <property type="entry name" value="panB"/>
    <property type="match status" value="1"/>
</dbReference>
<evidence type="ECO:0000256" key="6">
    <source>
        <dbReference type="ARBA" id="ARBA00056497"/>
    </source>
</evidence>
<dbReference type="eggNOG" id="COG0413">
    <property type="taxonomic scope" value="Bacteria"/>
</dbReference>
<comment type="similarity">
    <text evidence="2 7">Belongs to the PanB family.</text>
</comment>
<feature type="binding site" evidence="7 10">
    <location>
        <position position="44"/>
    </location>
    <ligand>
        <name>Mg(2+)</name>
        <dbReference type="ChEBI" id="CHEBI:18420"/>
    </ligand>
</feature>
<comment type="catalytic activity">
    <reaction evidence="7">
        <text>(6R)-5,10-methylene-5,6,7,8-tetrahydrofolate + 3-methyl-2-oxobutanoate + H2O = 2-dehydropantoate + (6S)-5,6,7,8-tetrahydrofolate</text>
        <dbReference type="Rhea" id="RHEA:11824"/>
        <dbReference type="ChEBI" id="CHEBI:11561"/>
        <dbReference type="ChEBI" id="CHEBI:11851"/>
        <dbReference type="ChEBI" id="CHEBI:15377"/>
        <dbReference type="ChEBI" id="CHEBI:15636"/>
        <dbReference type="ChEBI" id="CHEBI:57453"/>
        <dbReference type="EC" id="2.1.2.11"/>
    </reaction>
</comment>
<keyword evidence="5 7" id="KW-0808">Transferase</keyword>
<comment type="subunit">
    <text evidence="3 7">Homodecamer; pentamer of dimers.</text>
</comment>
<evidence type="ECO:0000256" key="2">
    <source>
        <dbReference type="ARBA" id="ARBA00008676"/>
    </source>
</evidence>
<dbReference type="PIRSF" id="PIRSF000388">
    <property type="entry name" value="Pantoate_hydroxy_MeTrfase"/>
    <property type="match status" value="1"/>
</dbReference>
<evidence type="ECO:0000313" key="11">
    <source>
        <dbReference type="EMBL" id="AET69146.1"/>
    </source>
</evidence>
<evidence type="ECO:0000256" key="8">
    <source>
        <dbReference type="PIRSR" id="PIRSR000388-1"/>
    </source>
</evidence>
<dbReference type="EC" id="2.1.2.11" evidence="7"/>
<dbReference type="RefSeq" id="WP_014185954.1">
    <property type="nucleotide sequence ID" value="NC_016584.1"/>
</dbReference>
<dbReference type="PATRIC" id="fig|768706.3.peg.3705"/>
<keyword evidence="12" id="KW-1185">Reference proteome</keyword>
<gene>
    <name evidence="7" type="primary">panB</name>
    <name evidence="11" type="ordered locus">Desor_3669</name>
</gene>
<evidence type="ECO:0000256" key="7">
    <source>
        <dbReference type="HAMAP-Rule" id="MF_00156"/>
    </source>
</evidence>
<evidence type="ECO:0000256" key="10">
    <source>
        <dbReference type="PIRSR" id="PIRSR000388-3"/>
    </source>
</evidence>
<dbReference type="GO" id="GO:0003864">
    <property type="term" value="F:3-methyl-2-oxobutanoate hydroxymethyltransferase activity"/>
    <property type="evidence" value="ECO:0007669"/>
    <property type="project" value="UniProtKB-UniRule"/>
</dbReference>
<evidence type="ECO:0000313" key="12">
    <source>
        <dbReference type="Proteomes" id="UP000006346"/>
    </source>
</evidence>
<dbReference type="InterPro" id="IPR015813">
    <property type="entry name" value="Pyrv/PenolPyrv_kinase-like_dom"/>
</dbReference>
<dbReference type="FunFam" id="3.20.20.60:FF:000003">
    <property type="entry name" value="3-methyl-2-oxobutanoate hydroxymethyltransferase"/>
    <property type="match status" value="1"/>
</dbReference>